<dbReference type="Proteomes" id="UP000199126">
    <property type="component" value="Unassembled WGS sequence"/>
</dbReference>
<dbReference type="AlphaFoldDB" id="A0A1H8PMD7"/>
<reference evidence="3" key="1">
    <citation type="submission" date="2016-10" db="EMBL/GenBank/DDBJ databases">
        <authorList>
            <person name="Varghese N."/>
            <person name="Submissions S."/>
        </authorList>
    </citation>
    <scope>NUCLEOTIDE SEQUENCE [LARGE SCALE GENOMIC DNA]</scope>
    <source>
        <strain evidence="3">CGMCC 1.10121</strain>
    </source>
</reference>
<proteinExistence type="predicted"/>
<gene>
    <name evidence="2" type="ORF">SAMN04487948_102380</name>
</gene>
<evidence type="ECO:0000256" key="1">
    <source>
        <dbReference type="SAM" id="Phobius"/>
    </source>
</evidence>
<keyword evidence="1" id="KW-1133">Transmembrane helix</keyword>
<dbReference type="RefSeq" id="WP_170864712.1">
    <property type="nucleotide sequence ID" value="NZ_FODV01000002.1"/>
</dbReference>
<accession>A0A1H8PMD7</accession>
<feature type="transmembrane region" description="Helical" evidence="1">
    <location>
        <begin position="18"/>
        <end position="38"/>
    </location>
</feature>
<keyword evidence="3" id="KW-1185">Reference proteome</keyword>
<keyword evidence="1" id="KW-0812">Transmembrane</keyword>
<evidence type="ECO:0000313" key="2">
    <source>
        <dbReference type="EMBL" id="SEO42864.1"/>
    </source>
</evidence>
<name>A0A1H8PMD7_9EURY</name>
<evidence type="ECO:0000313" key="3">
    <source>
        <dbReference type="Proteomes" id="UP000199126"/>
    </source>
</evidence>
<protein>
    <submittedName>
        <fullName evidence="2">Uncharacterized protein</fullName>
    </submittedName>
</protein>
<dbReference type="EMBL" id="FODV01000002">
    <property type="protein sequence ID" value="SEO42864.1"/>
    <property type="molecule type" value="Genomic_DNA"/>
</dbReference>
<keyword evidence="1" id="KW-0472">Membrane</keyword>
<organism evidence="2 3">
    <name type="scientific">Halogranum amylolyticum</name>
    <dbReference type="NCBI Taxonomy" id="660520"/>
    <lineage>
        <taxon>Archaea</taxon>
        <taxon>Methanobacteriati</taxon>
        <taxon>Methanobacteriota</taxon>
        <taxon>Stenosarchaea group</taxon>
        <taxon>Halobacteria</taxon>
        <taxon>Halobacteriales</taxon>
        <taxon>Haloferacaceae</taxon>
    </lineage>
</organism>
<sequence>MLHVGPAGVGVETALPHWLLLFLGVALFGAVVVAGVVASDRLFGLLLTD</sequence>